<dbReference type="InterPro" id="IPR006439">
    <property type="entry name" value="HAD-SF_hydro_IA"/>
</dbReference>
<dbReference type="SUPFAM" id="SSF56784">
    <property type="entry name" value="HAD-like"/>
    <property type="match status" value="1"/>
</dbReference>
<name>A0A1Y5I6B0_OSTTA</name>
<keyword evidence="2" id="KW-0378">Hydrolase</keyword>
<dbReference type="eggNOG" id="KOG3109">
    <property type="taxonomic scope" value="Eukaryota"/>
</dbReference>
<dbReference type="InterPro" id="IPR010237">
    <property type="entry name" value="Pyr-5-nucltdase"/>
</dbReference>
<dbReference type="InterPro" id="IPR023214">
    <property type="entry name" value="HAD_sf"/>
</dbReference>
<sequence length="342" mass="37956">MIAHRVSPETDRPPSRARESDAAPRPHARRPRASCGGRRAPARRRPSIHNAREADVDEHTTSSPAPRNATHGNISHNVRTSHPRAMAWTYVFDLDGTLYDIENGYERRCRARVYEYMRDALGCESVARAEEIWREHFPKHNQTLRALRRAGYDVDADAYWARTRGDPSEFLTPRAETRAMLDAIAATGGRRLVFTNCHERQAREALRALGIEDCFDGVFGAGGMGDEAKPSAGAFERFFHAHDVRDPTRCVFFEDSLKNLRAASSLFGMVTVLIAGKTLDEEVRENDVKTSSTHTTAAETPTSFVDLVVAGGVLDVDALRRGAARATARARLALGFALDRDS</sequence>
<dbReference type="NCBIfam" id="TIGR01509">
    <property type="entry name" value="HAD-SF-IA-v3"/>
    <property type="match status" value="1"/>
</dbReference>
<organism evidence="2">
    <name type="scientific">Ostreococcus tauri</name>
    <name type="common">Marine green alga</name>
    <dbReference type="NCBI Taxonomy" id="70448"/>
    <lineage>
        <taxon>Eukaryota</taxon>
        <taxon>Viridiplantae</taxon>
        <taxon>Chlorophyta</taxon>
        <taxon>Mamiellophyceae</taxon>
        <taxon>Mamiellales</taxon>
        <taxon>Bathycoccaceae</taxon>
        <taxon>Ostreococcus</taxon>
    </lineage>
</organism>
<gene>
    <name evidence="2" type="ORF">BE221DRAFT_170319</name>
</gene>
<dbReference type="InterPro" id="IPR036412">
    <property type="entry name" value="HAD-like_sf"/>
</dbReference>
<evidence type="ECO:0000256" key="1">
    <source>
        <dbReference type="SAM" id="MobiDB-lite"/>
    </source>
</evidence>
<feature type="compositionally biased region" description="Basic and acidic residues" evidence="1">
    <location>
        <begin position="1"/>
        <end position="24"/>
    </location>
</feature>
<dbReference type="PANTHER" id="PTHR12725">
    <property type="entry name" value="HALOACID DEHALOGENASE-LIKE HYDROLASE"/>
    <property type="match status" value="1"/>
</dbReference>
<feature type="region of interest" description="Disordered" evidence="1">
    <location>
        <begin position="1"/>
        <end position="77"/>
    </location>
</feature>
<dbReference type="SFLD" id="SFLDG01129">
    <property type="entry name" value="C1.5:_HAD__Beta-PGM__Phosphata"/>
    <property type="match status" value="1"/>
</dbReference>
<feature type="compositionally biased region" description="Basic and acidic residues" evidence="1">
    <location>
        <begin position="50"/>
        <end position="60"/>
    </location>
</feature>
<dbReference type="Gene3D" id="3.40.50.1000">
    <property type="entry name" value="HAD superfamily/HAD-like"/>
    <property type="match status" value="1"/>
</dbReference>
<protein>
    <submittedName>
        <fullName evidence="2">HAD-superfamily hydrolase, subfamily</fullName>
    </submittedName>
</protein>
<reference evidence="2" key="1">
    <citation type="submission" date="2017-04" db="EMBL/GenBank/DDBJ databases">
        <title>Population genomics of picophytoplankton unveils novel chromosome hypervariability.</title>
        <authorList>
            <consortium name="DOE Joint Genome Institute"/>
            <person name="Blanc-Mathieu R."/>
            <person name="Krasovec M."/>
            <person name="Hebrard M."/>
            <person name="Yau S."/>
            <person name="Desgranges E."/>
            <person name="Martin J."/>
            <person name="Schackwitz W."/>
            <person name="Kuo A."/>
            <person name="Salin G."/>
            <person name="Donnadieu C."/>
            <person name="Desdevises Y."/>
            <person name="Sanchez-Ferandin S."/>
            <person name="Moreau H."/>
            <person name="Rivals E."/>
            <person name="Grigoriev I.V."/>
            <person name="Grimsley N."/>
            <person name="Eyre-Walker A."/>
            <person name="Piganeau G."/>
        </authorList>
    </citation>
    <scope>NUCLEOTIDE SEQUENCE [LARGE SCALE GENOMIC DNA]</scope>
    <source>
        <strain evidence="2">RCC 1115</strain>
    </source>
</reference>
<feature type="compositionally biased region" description="Polar residues" evidence="1">
    <location>
        <begin position="61"/>
        <end position="77"/>
    </location>
</feature>
<dbReference type="Proteomes" id="UP000195557">
    <property type="component" value="Unassembled WGS sequence"/>
</dbReference>
<proteinExistence type="predicted"/>
<dbReference type="AlphaFoldDB" id="A0A1Y5I6B0"/>
<dbReference type="SFLD" id="SFLDS00003">
    <property type="entry name" value="Haloacid_Dehalogenase"/>
    <property type="match status" value="1"/>
</dbReference>
<accession>A0A1Y5I6B0</accession>
<dbReference type="Pfam" id="PF00702">
    <property type="entry name" value="Hydrolase"/>
    <property type="match status" value="1"/>
</dbReference>
<evidence type="ECO:0000313" key="2">
    <source>
        <dbReference type="EMBL" id="OUS45120.1"/>
    </source>
</evidence>
<dbReference type="GO" id="GO:0016787">
    <property type="term" value="F:hydrolase activity"/>
    <property type="evidence" value="ECO:0007669"/>
    <property type="project" value="UniProtKB-KW"/>
</dbReference>
<dbReference type="Gene3D" id="1.10.150.450">
    <property type="match status" value="1"/>
</dbReference>
<dbReference type="PANTHER" id="PTHR12725:SF117">
    <property type="entry name" value="HALOACID DEHALOGENASE-LIKE HYDROLASE"/>
    <property type="match status" value="1"/>
</dbReference>
<dbReference type="EMBL" id="KZ155791">
    <property type="protein sequence ID" value="OUS45120.1"/>
    <property type="molecule type" value="Genomic_DNA"/>
</dbReference>
<dbReference type="SFLD" id="SFLDG01132">
    <property type="entry name" value="C1.5.3:_5'-Nucleotidase_Like"/>
    <property type="match status" value="1"/>
</dbReference>